<keyword evidence="3" id="KW-0378">Hydrolase</keyword>
<dbReference type="EMBL" id="SWFM01000003">
    <property type="protein sequence ID" value="TKD70030.1"/>
    <property type="molecule type" value="Genomic_DNA"/>
</dbReference>
<keyword evidence="3" id="KW-0645">Protease</keyword>
<feature type="transmembrane region" description="Helical" evidence="1">
    <location>
        <begin position="7"/>
        <end position="23"/>
    </location>
</feature>
<proteinExistence type="predicted"/>
<dbReference type="Pfam" id="PF02517">
    <property type="entry name" value="Rce1-like"/>
    <property type="match status" value="1"/>
</dbReference>
<feature type="transmembrane region" description="Helical" evidence="1">
    <location>
        <begin position="29"/>
        <end position="45"/>
    </location>
</feature>
<evidence type="ECO:0000256" key="1">
    <source>
        <dbReference type="SAM" id="Phobius"/>
    </source>
</evidence>
<feature type="domain" description="CAAX prenyl protease 2/Lysostaphin resistance protein A-like" evidence="2">
    <location>
        <begin position="102"/>
        <end position="188"/>
    </location>
</feature>
<dbReference type="RefSeq" id="WP_136947448.1">
    <property type="nucleotide sequence ID" value="NZ_SWFM01000003.1"/>
</dbReference>
<evidence type="ECO:0000313" key="3">
    <source>
        <dbReference type="EMBL" id="TKD70030.1"/>
    </source>
</evidence>
<dbReference type="GO" id="GO:0008237">
    <property type="term" value="F:metallopeptidase activity"/>
    <property type="evidence" value="ECO:0007669"/>
    <property type="project" value="UniProtKB-KW"/>
</dbReference>
<dbReference type="Proteomes" id="UP000310541">
    <property type="component" value="Unassembled WGS sequence"/>
</dbReference>
<protein>
    <submittedName>
        <fullName evidence="3">CPBP family intramembrane metalloprotease</fullName>
    </submittedName>
</protein>
<dbReference type="GO" id="GO:0004175">
    <property type="term" value="F:endopeptidase activity"/>
    <property type="evidence" value="ECO:0007669"/>
    <property type="project" value="UniProtKB-ARBA"/>
</dbReference>
<dbReference type="InterPro" id="IPR003675">
    <property type="entry name" value="Rce1/LyrA-like_dom"/>
</dbReference>
<sequence length="197" mass="22567">MSIRKLLGTIVLAHVLLFLSFFLFKDLFWPLFTASLLVLGIFSIRNARWKTPSPLHIFYGLGSGILLYLIFYIGKLVMLYLFPESITQLEELYRLVAPEQGWHYVSLILVIIPGEELFWRGVVQDQVEKSNLRYPIILAALLYMSAHIYAGAFLLLVAAVLAGIVWGYLYKRTSNMTVPILSHLVFDLLLLVFFPLL</sequence>
<feature type="transmembrane region" description="Helical" evidence="1">
    <location>
        <begin position="57"/>
        <end position="82"/>
    </location>
</feature>
<dbReference type="AlphaFoldDB" id="A0A4U1MI61"/>
<feature type="transmembrane region" description="Helical" evidence="1">
    <location>
        <begin position="176"/>
        <end position="196"/>
    </location>
</feature>
<comment type="caution">
    <text evidence="3">The sequence shown here is derived from an EMBL/GenBank/DDBJ whole genome shotgun (WGS) entry which is preliminary data.</text>
</comment>
<dbReference type="GO" id="GO:0080120">
    <property type="term" value="P:CAAX-box protein maturation"/>
    <property type="evidence" value="ECO:0007669"/>
    <property type="project" value="UniProtKB-ARBA"/>
</dbReference>
<organism evidence="3 4">
    <name type="scientific">Guptibacillus hwajinpoensis</name>
    <dbReference type="NCBI Taxonomy" id="208199"/>
    <lineage>
        <taxon>Bacteria</taxon>
        <taxon>Bacillati</taxon>
        <taxon>Bacillota</taxon>
        <taxon>Bacilli</taxon>
        <taxon>Bacillales</taxon>
        <taxon>Guptibacillaceae</taxon>
        <taxon>Guptibacillus</taxon>
    </lineage>
</organism>
<dbReference type="OrthoDB" id="1903300at2"/>
<gene>
    <name evidence="3" type="ORF">FBF83_12255</name>
</gene>
<name>A0A4U1MI61_9BACL</name>
<keyword evidence="1" id="KW-1133">Transmembrane helix</keyword>
<keyword evidence="1" id="KW-0812">Transmembrane</keyword>
<evidence type="ECO:0000259" key="2">
    <source>
        <dbReference type="Pfam" id="PF02517"/>
    </source>
</evidence>
<feature type="transmembrane region" description="Helical" evidence="1">
    <location>
        <begin position="140"/>
        <end position="170"/>
    </location>
</feature>
<keyword evidence="1" id="KW-0472">Membrane</keyword>
<keyword evidence="3" id="KW-0482">Metalloprotease</keyword>
<reference evidence="3 4" key="1">
    <citation type="submission" date="2019-04" db="EMBL/GenBank/DDBJ databases">
        <title>Genome sequence of Bacillus hwajinpoensis strain Y2.</title>
        <authorList>
            <person name="Fair J.L."/>
            <person name="Maclea K.S."/>
        </authorList>
    </citation>
    <scope>NUCLEOTIDE SEQUENCE [LARGE SCALE GENOMIC DNA]</scope>
    <source>
        <strain evidence="3 4">Y2</strain>
    </source>
</reference>
<accession>A0A4U1MI61</accession>
<evidence type="ECO:0000313" key="4">
    <source>
        <dbReference type="Proteomes" id="UP000310541"/>
    </source>
</evidence>
<dbReference type="GO" id="GO:0006508">
    <property type="term" value="P:proteolysis"/>
    <property type="evidence" value="ECO:0007669"/>
    <property type="project" value="UniProtKB-KW"/>
</dbReference>